<dbReference type="Proteomes" id="UP001069802">
    <property type="component" value="Unassembled WGS sequence"/>
</dbReference>
<sequence>MEMDTHSFTAVADRLAALYTQSFGGKASGRYRIAVKLVRKLAKRRRLYEVDILALTRAMIERGYILIDMDNFFVVMNANTFVNYRRVNEDSLE</sequence>
<reference evidence="1" key="1">
    <citation type="submission" date="2022-12" db="EMBL/GenBank/DDBJ databases">
        <title>Bacterial isolates from different developmental stages of Nematostella vectensis.</title>
        <authorList>
            <person name="Fraune S."/>
        </authorList>
    </citation>
    <scope>NUCLEOTIDE SEQUENCE</scope>
    <source>
        <strain evidence="1">G21630-S1</strain>
    </source>
</reference>
<evidence type="ECO:0000313" key="1">
    <source>
        <dbReference type="EMBL" id="MCZ4280620.1"/>
    </source>
</evidence>
<protein>
    <submittedName>
        <fullName evidence="1">Uncharacterized protein</fullName>
    </submittedName>
</protein>
<keyword evidence="2" id="KW-1185">Reference proteome</keyword>
<comment type="caution">
    <text evidence="1">The sequence shown here is derived from an EMBL/GenBank/DDBJ whole genome shotgun (WGS) entry which is preliminary data.</text>
</comment>
<dbReference type="RefSeq" id="WP_269422804.1">
    <property type="nucleotide sequence ID" value="NZ_JAPWGY010000002.1"/>
</dbReference>
<name>A0ABT4LI63_9PROT</name>
<gene>
    <name evidence="1" type="ORF">O4H49_07510</name>
</gene>
<accession>A0ABT4LI63</accession>
<evidence type="ECO:0000313" key="2">
    <source>
        <dbReference type="Proteomes" id="UP001069802"/>
    </source>
</evidence>
<dbReference type="EMBL" id="JAPWGY010000002">
    <property type="protein sequence ID" value="MCZ4280620.1"/>
    <property type="molecule type" value="Genomic_DNA"/>
</dbReference>
<organism evidence="1 2">
    <name type="scientific">Kiloniella laminariae</name>
    <dbReference type="NCBI Taxonomy" id="454162"/>
    <lineage>
        <taxon>Bacteria</taxon>
        <taxon>Pseudomonadati</taxon>
        <taxon>Pseudomonadota</taxon>
        <taxon>Alphaproteobacteria</taxon>
        <taxon>Rhodospirillales</taxon>
        <taxon>Kiloniellaceae</taxon>
        <taxon>Kiloniella</taxon>
    </lineage>
</organism>
<proteinExistence type="predicted"/>